<reference evidence="2 3" key="1">
    <citation type="journal article" date="2011" name="Front. Microbiol.">
        <title>Genomic signatures of strain selection and enhancement in Bacillus atrophaeus var. globigii, a historical biowarfare simulant.</title>
        <authorList>
            <person name="Gibbons H.S."/>
            <person name="Broomall S.M."/>
            <person name="McNew L.A."/>
            <person name="Daligault H."/>
            <person name="Chapman C."/>
            <person name="Bruce D."/>
            <person name="Karavis M."/>
            <person name="Krepps M."/>
            <person name="McGregor P.A."/>
            <person name="Hong C."/>
            <person name="Park K.H."/>
            <person name="Akmal A."/>
            <person name="Feldman A."/>
            <person name="Lin J.S."/>
            <person name="Chang W.E."/>
            <person name="Higgs B.W."/>
            <person name="Demirev P."/>
            <person name="Lindquist J."/>
            <person name="Liem A."/>
            <person name="Fochler E."/>
            <person name="Read T.D."/>
            <person name="Tapia R."/>
            <person name="Johnson S."/>
            <person name="Bishop-Lilly K.A."/>
            <person name="Detter C."/>
            <person name="Han C."/>
            <person name="Sozhamannan S."/>
            <person name="Rosenzweig C.N."/>
            <person name="Skowronski E.W."/>
        </authorList>
    </citation>
    <scope>NUCLEOTIDE SEQUENCE [LARGE SCALE GENOMIC DNA]</scope>
    <source>
        <strain evidence="2 3">Y4G10-17</strain>
    </source>
</reference>
<comment type="caution">
    <text evidence="2">The sequence shown here is derived from an EMBL/GenBank/DDBJ whole genome shotgun (WGS) entry which is preliminary data.</text>
</comment>
<dbReference type="EMBL" id="PIPO01000007">
    <property type="protein sequence ID" value="RUO29548.1"/>
    <property type="molecule type" value="Genomic_DNA"/>
</dbReference>
<evidence type="ECO:0000313" key="2">
    <source>
        <dbReference type="EMBL" id="RUO29548.1"/>
    </source>
</evidence>
<keyword evidence="1" id="KW-0472">Membrane</keyword>
<gene>
    <name evidence="2" type="ORF">CWE14_13885</name>
</gene>
<name>A0A432WBW4_9GAMM</name>
<feature type="transmembrane region" description="Helical" evidence="1">
    <location>
        <begin position="21"/>
        <end position="42"/>
    </location>
</feature>
<feature type="transmembrane region" description="Helical" evidence="1">
    <location>
        <begin position="48"/>
        <end position="70"/>
    </location>
</feature>
<evidence type="ECO:0000256" key="1">
    <source>
        <dbReference type="SAM" id="Phobius"/>
    </source>
</evidence>
<organism evidence="2 3">
    <name type="scientific">Aliidiomarina soli</name>
    <dbReference type="NCBI Taxonomy" id="1928574"/>
    <lineage>
        <taxon>Bacteria</taxon>
        <taxon>Pseudomonadati</taxon>
        <taxon>Pseudomonadota</taxon>
        <taxon>Gammaproteobacteria</taxon>
        <taxon>Alteromonadales</taxon>
        <taxon>Idiomarinaceae</taxon>
        <taxon>Aliidiomarina</taxon>
    </lineage>
</organism>
<dbReference type="AlphaFoldDB" id="A0A432WBW4"/>
<dbReference type="Proteomes" id="UP000287823">
    <property type="component" value="Unassembled WGS sequence"/>
</dbReference>
<sequence>MSLGKQEGINAQAITKPIQLLAAWLVGLIFVNGTFLITAQAFNSTEWLAAILVIASIVNVPLFLAALFLLQTKFRPEIQEDHYYSQYIKDKLGRNVTDKLKSPEIVHFTEATEDNVDDDSIWSKVKIMFNPHLKLSDEVRANLEKSGIPITEEFGGKHWIPEFVVSIGRYLTYEQISTILESIKNLPEVRISFSDDDDEIYQWDRTVLIGSYYYDVDEKSYPISKAMELLEASGGNVNAFYQELFDRQRDEDA</sequence>
<dbReference type="RefSeq" id="WP_126799923.1">
    <property type="nucleotide sequence ID" value="NZ_PIPO01000007.1"/>
</dbReference>
<evidence type="ECO:0000313" key="3">
    <source>
        <dbReference type="Proteomes" id="UP000287823"/>
    </source>
</evidence>
<keyword evidence="1" id="KW-0812">Transmembrane</keyword>
<proteinExistence type="predicted"/>
<keyword evidence="3" id="KW-1185">Reference proteome</keyword>
<accession>A0A432WBW4</accession>
<keyword evidence="1" id="KW-1133">Transmembrane helix</keyword>
<protein>
    <submittedName>
        <fullName evidence="2">Uncharacterized protein</fullName>
    </submittedName>
</protein>